<protein>
    <submittedName>
        <fullName evidence="1">Uncharacterized protein</fullName>
    </submittedName>
</protein>
<evidence type="ECO:0000313" key="1">
    <source>
        <dbReference type="EMBL" id="ASA24916.1"/>
    </source>
</evidence>
<name>A0A2Z2KDU8_9BACL</name>
<dbReference type="Proteomes" id="UP000249890">
    <property type="component" value="Chromosome"/>
</dbReference>
<dbReference type="AlphaFoldDB" id="A0A2Z2KDU8"/>
<keyword evidence="2" id="KW-1185">Reference proteome</keyword>
<gene>
    <name evidence="1" type="ORF">B9T62_31680</name>
</gene>
<dbReference type="RefSeq" id="WP_087918885.1">
    <property type="nucleotide sequence ID" value="NZ_CP021780.1"/>
</dbReference>
<organism evidence="1 2">
    <name type="scientific">Paenibacillus donghaensis</name>
    <dbReference type="NCBI Taxonomy" id="414771"/>
    <lineage>
        <taxon>Bacteria</taxon>
        <taxon>Bacillati</taxon>
        <taxon>Bacillota</taxon>
        <taxon>Bacilli</taxon>
        <taxon>Bacillales</taxon>
        <taxon>Paenibacillaceae</taxon>
        <taxon>Paenibacillus</taxon>
    </lineage>
</organism>
<reference evidence="1 2" key="1">
    <citation type="submission" date="2017-06" db="EMBL/GenBank/DDBJ databases">
        <title>Complete genome sequence of Paenibacillus donghaensis KCTC 13049T isolated from East Sea sediment, South Korea.</title>
        <authorList>
            <person name="Jung B.K."/>
            <person name="Hong S.-J."/>
            <person name="Shin J.-H."/>
        </authorList>
    </citation>
    <scope>NUCLEOTIDE SEQUENCE [LARGE SCALE GENOMIC DNA]</scope>
    <source>
        <strain evidence="1 2">KCTC 13049</strain>
    </source>
</reference>
<dbReference type="OrthoDB" id="2657240at2"/>
<proteinExistence type="predicted"/>
<accession>A0A2Z2KDU8</accession>
<sequence>MQTITSEEHIGKLLESDQYPAAVKGYLRTEYESLQTALHHDEEQPYLMEAHGYIMAVFEFKDGNESLLASSNGLDLLNSTPEYVELVELPDGIRMYRACLMPDNECFLLIYALRGALRPELEQWFTEQSGCLAKEDF</sequence>
<dbReference type="KEGG" id="pdh:B9T62_31680"/>
<dbReference type="EMBL" id="CP021780">
    <property type="protein sequence ID" value="ASA24916.1"/>
    <property type="molecule type" value="Genomic_DNA"/>
</dbReference>
<evidence type="ECO:0000313" key="2">
    <source>
        <dbReference type="Proteomes" id="UP000249890"/>
    </source>
</evidence>